<protein>
    <recommendedName>
        <fullName evidence="3">Peptidase M12B propeptide domain-containing protein</fullName>
    </recommendedName>
</protein>
<dbReference type="AlphaFoldDB" id="A0A9W9YK00"/>
<dbReference type="EMBL" id="MU827354">
    <property type="protein sequence ID" value="KAJ7351835.1"/>
    <property type="molecule type" value="Genomic_DNA"/>
</dbReference>
<keyword evidence="1" id="KW-1015">Disulfide bond</keyword>
<evidence type="ECO:0000256" key="2">
    <source>
        <dbReference type="SAM" id="SignalP"/>
    </source>
</evidence>
<accession>A0A9W9YK00</accession>
<evidence type="ECO:0000313" key="5">
    <source>
        <dbReference type="Proteomes" id="UP001163046"/>
    </source>
</evidence>
<dbReference type="OrthoDB" id="5984516at2759"/>
<feature type="signal peptide" evidence="2">
    <location>
        <begin position="1"/>
        <end position="18"/>
    </location>
</feature>
<gene>
    <name evidence="4" type="ORF">OS493_035318</name>
</gene>
<keyword evidence="2" id="KW-0732">Signal</keyword>
<evidence type="ECO:0000313" key="4">
    <source>
        <dbReference type="EMBL" id="KAJ7351835.1"/>
    </source>
</evidence>
<organism evidence="4 5">
    <name type="scientific">Desmophyllum pertusum</name>
    <dbReference type="NCBI Taxonomy" id="174260"/>
    <lineage>
        <taxon>Eukaryota</taxon>
        <taxon>Metazoa</taxon>
        <taxon>Cnidaria</taxon>
        <taxon>Anthozoa</taxon>
        <taxon>Hexacorallia</taxon>
        <taxon>Scleractinia</taxon>
        <taxon>Caryophylliina</taxon>
        <taxon>Caryophylliidae</taxon>
        <taxon>Desmophyllum</taxon>
    </lineage>
</organism>
<feature type="domain" description="Peptidase M12B propeptide" evidence="3">
    <location>
        <begin position="54"/>
        <end position="140"/>
    </location>
</feature>
<proteinExistence type="predicted"/>
<name>A0A9W9YK00_9CNID</name>
<keyword evidence="5" id="KW-1185">Reference proteome</keyword>
<comment type="caution">
    <text evidence="4">The sequence shown here is derived from an EMBL/GenBank/DDBJ whole genome shotgun (WGS) entry which is preliminary data.</text>
</comment>
<dbReference type="Pfam" id="PF01562">
    <property type="entry name" value="Pep_M12B_propep"/>
    <property type="match status" value="1"/>
</dbReference>
<evidence type="ECO:0000256" key="1">
    <source>
        <dbReference type="ARBA" id="ARBA00023157"/>
    </source>
</evidence>
<sequence length="160" mass="18361">MFFAACCMCIFIAEVVDSNQYSKNQFHDLHHRMKDRDLQRTFGVDSREKVPEYEVIAPFQSDESGKIVDYFLHGQTRPRRDTKELNFWYFKVNAFGTSMHLNLTEVRPNITSGAVVEMVNKNGSSTYKDIPRSVYYAGHVVSDPESLVAISGNKGLVRNR</sequence>
<dbReference type="Proteomes" id="UP001163046">
    <property type="component" value="Unassembled WGS sequence"/>
</dbReference>
<evidence type="ECO:0000259" key="3">
    <source>
        <dbReference type="Pfam" id="PF01562"/>
    </source>
</evidence>
<reference evidence="4" key="1">
    <citation type="submission" date="2023-01" db="EMBL/GenBank/DDBJ databases">
        <title>Genome assembly of the deep-sea coral Lophelia pertusa.</title>
        <authorList>
            <person name="Herrera S."/>
            <person name="Cordes E."/>
        </authorList>
    </citation>
    <scope>NUCLEOTIDE SEQUENCE</scope>
    <source>
        <strain evidence="4">USNM1676648</strain>
        <tissue evidence="4">Polyp</tissue>
    </source>
</reference>
<feature type="chain" id="PRO_5040857697" description="Peptidase M12B propeptide domain-containing protein" evidence="2">
    <location>
        <begin position="19"/>
        <end position="160"/>
    </location>
</feature>
<dbReference type="InterPro" id="IPR002870">
    <property type="entry name" value="Peptidase_M12B_N"/>
</dbReference>